<dbReference type="Proteomes" id="UP000646152">
    <property type="component" value="Unassembled WGS sequence"/>
</dbReference>
<evidence type="ECO:0000256" key="7">
    <source>
        <dbReference type="ARBA" id="ARBA00023136"/>
    </source>
</evidence>
<dbReference type="PANTHER" id="PTHR33281:SF19">
    <property type="entry name" value="VOLTAGE-DEPENDENT ANION CHANNEL-FORMING PROTEIN YNEE"/>
    <property type="match status" value="1"/>
</dbReference>
<keyword evidence="5" id="KW-1133">Transmembrane helix</keyword>
<proteinExistence type="inferred from homology"/>
<protein>
    <submittedName>
        <fullName evidence="9">Uncharacterized protein</fullName>
    </submittedName>
</protein>
<dbReference type="Pfam" id="PF25539">
    <property type="entry name" value="Bestrophin_2"/>
    <property type="match status" value="1"/>
</dbReference>
<keyword evidence="6" id="KW-0406">Ion transport</keyword>
<keyword evidence="10" id="KW-1185">Reference proteome</keyword>
<accession>A0ABQ1IUL0</accession>
<dbReference type="InterPro" id="IPR044669">
    <property type="entry name" value="YneE/VCCN1/2-like"/>
</dbReference>
<dbReference type="PANTHER" id="PTHR33281">
    <property type="entry name" value="UPF0187 PROTEIN YNEE"/>
    <property type="match status" value="1"/>
</dbReference>
<organism evidence="9 10">
    <name type="scientific">Oceanisphaera marina</name>
    <dbReference type="NCBI Taxonomy" id="2017550"/>
    <lineage>
        <taxon>Bacteria</taxon>
        <taxon>Pseudomonadati</taxon>
        <taxon>Pseudomonadota</taxon>
        <taxon>Gammaproteobacteria</taxon>
        <taxon>Aeromonadales</taxon>
        <taxon>Aeromonadaceae</taxon>
        <taxon>Oceanisphaera</taxon>
    </lineage>
</organism>
<keyword evidence="4" id="KW-0812">Transmembrane</keyword>
<evidence type="ECO:0000256" key="6">
    <source>
        <dbReference type="ARBA" id="ARBA00023065"/>
    </source>
</evidence>
<evidence type="ECO:0000256" key="5">
    <source>
        <dbReference type="ARBA" id="ARBA00022989"/>
    </source>
</evidence>
<evidence type="ECO:0000256" key="8">
    <source>
        <dbReference type="ARBA" id="ARBA00034708"/>
    </source>
</evidence>
<comment type="caution">
    <text evidence="9">The sequence shown here is derived from an EMBL/GenBank/DDBJ whole genome shotgun (WGS) entry which is preliminary data.</text>
</comment>
<sequence length="170" mass="19558">MDEETETGRHTQRRMIHLTIAFTHALRHRLRDTSPWQDVDRFVEPEHHASLRQAQNLPECLLRLMGKKVGYSRRQRLLSEFLVQSMDERLTSMTGVLAACERIQNTPLPFAYTLLVHRTTYLYCFMLPFGLAANDLPLNALSRTIEINLLEALEETELPPAITPIDGCLS</sequence>
<evidence type="ECO:0000313" key="10">
    <source>
        <dbReference type="Proteomes" id="UP000646152"/>
    </source>
</evidence>
<gene>
    <name evidence="9" type="ORF">GCM10011502_25980</name>
</gene>
<reference evidence="10" key="1">
    <citation type="journal article" date="2019" name="Int. J. Syst. Evol. Microbiol.">
        <title>The Global Catalogue of Microorganisms (GCM) 10K type strain sequencing project: providing services to taxonomists for standard genome sequencing and annotation.</title>
        <authorList>
            <consortium name="The Broad Institute Genomics Platform"/>
            <consortium name="The Broad Institute Genome Sequencing Center for Infectious Disease"/>
            <person name="Wu L."/>
            <person name="Ma J."/>
        </authorList>
    </citation>
    <scope>NUCLEOTIDE SEQUENCE [LARGE SCALE GENOMIC DNA]</scope>
    <source>
        <strain evidence="10">CGMCC 1.15923</strain>
    </source>
</reference>
<keyword evidence="7" id="KW-0472">Membrane</keyword>
<keyword evidence="3" id="KW-1003">Cell membrane</keyword>
<evidence type="ECO:0000256" key="4">
    <source>
        <dbReference type="ARBA" id="ARBA00022692"/>
    </source>
</evidence>
<keyword evidence="2" id="KW-0813">Transport</keyword>
<comment type="subcellular location">
    <subcellularLocation>
        <location evidence="1">Cell membrane</location>
        <topology evidence="1">Multi-pass membrane protein</topology>
    </subcellularLocation>
</comment>
<comment type="similarity">
    <text evidence="8">Belongs to the anion channel-forming bestrophin (TC 1.A.46) family.</text>
</comment>
<dbReference type="EMBL" id="BMKE01000025">
    <property type="protein sequence ID" value="GGB51665.1"/>
    <property type="molecule type" value="Genomic_DNA"/>
</dbReference>
<evidence type="ECO:0000313" key="9">
    <source>
        <dbReference type="EMBL" id="GGB51665.1"/>
    </source>
</evidence>
<name>A0ABQ1IUL0_9GAMM</name>
<evidence type="ECO:0000256" key="3">
    <source>
        <dbReference type="ARBA" id="ARBA00022475"/>
    </source>
</evidence>
<evidence type="ECO:0000256" key="2">
    <source>
        <dbReference type="ARBA" id="ARBA00022448"/>
    </source>
</evidence>
<evidence type="ECO:0000256" key="1">
    <source>
        <dbReference type="ARBA" id="ARBA00004651"/>
    </source>
</evidence>